<proteinExistence type="inferred from homology"/>
<dbReference type="GO" id="GO:1990904">
    <property type="term" value="C:ribonucleoprotein complex"/>
    <property type="evidence" value="ECO:0007669"/>
    <property type="project" value="UniProtKB-KW"/>
</dbReference>
<evidence type="ECO:0000313" key="7">
    <source>
        <dbReference type="Proteomes" id="UP000069902"/>
    </source>
</evidence>
<dbReference type="Pfam" id="PF00830">
    <property type="entry name" value="Ribosomal_L28"/>
    <property type="match status" value="1"/>
</dbReference>
<dbReference type="RefSeq" id="WP_032125719.1">
    <property type="nucleotide sequence ID" value="NZ_LN879502.1"/>
</dbReference>
<dbReference type="EMBL" id="LN879502">
    <property type="protein sequence ID" value="CUI16997.1"/>
    <property type="molecule type" value="Genomic_DNA"/>
</dbReference>
<dbReference type="HAMAP" id="MF_00373">
    <property type="entry name" value="Ribosomal_bL28"/>
    <property type="match status" value="1"/>
</dbReference>
<dbReference type="InterPro" id="IPR034704">
    <property type="entry name" value="Ribosomal_bL28/bL31-like_sf"/>
</dbReference>
<dbReference type="NCBIfam" id="TIGR00009">
    <property type="entry name" value="L28"/>
    <property type="match status" value="1"/>
</dbReference>
<dbReference type="PATRIC" id="fig|389348.3.peg.1550"/>
<dbReference type="PANTHER" id="PTHR13528:SF2">
    <property type="entry name" value="LARGE RIBOSOMAL SUBUNIT PROTEIN BL28M"/>
    <property type="match status" value="1"/>
</dbReference>
<dbReference type="AlphaFoldDB" id="A0A0U5JGF4"/>
<dbReference type="InterPro" id="IPR037147">
    <property type="entry name" value="Ribosomal_bL28_sf"/>
</dbReference>
<accession>A0A0U5JGF4</accession>
<evidence type="ECO:0000256" key="1">
    <source>
        <dbReference type="ARBA" id="ARBA00008760"/>
    </source>
</evidence>
<dbReference type="GO" id="GO:0006412">
    <property type="term" value="P:translation"/>
    <property type="evidence" value="ECO:0007669"/>
    <property type="project" value="UniProtKB-UniRule"/>
</dbReference>
<keyword evidence="3 5" id="KW-0687">Ribonucleoprotein</keyword>
<evidence type="ECO:0000256" key="3">
    <source>
        <dbReference type="ARBA" id="ARBA00023274"/>
    </source>
</evidence>
<evidence type="ECO:0000313" key="6">
    <source>
        <dbReference type="EMBL" id="CUI16997.1"/>
    </source>
</evidence>
<dbReference type="GO" id="GO:0003735">
    <property type="term" value="F:structural constituent of ribosome"/>
    <property type="evidence" value="ECO:0007669"/>
    <property type="project" value="InterPro"/>
</dbReference>
<dbReference type="InParanoid" id="A0A0U5JGF4"/>
<protein>
    <recommendedName>
        <fullName evidence="4 5">Large ribosomal subunit protein bL28</fullName>
    </recommendedName>
</protein>
<gene>
    <name evidence="5 6" type="primary">rpmB</name>
    <name evidence="6" type="ORF">PNK_1384</name>
</gene>
<dbReference type="InterPro" id="IPR026569">
    <property type="entry name" value="Ribosomal_bL28"/>
</dbReference>
<evidence type="ECO:0000256" key="4">
    <source>
        <dbReference type="ARBA" id="ARBA00035174"/>
    </source>
</evidence>
<dbReference type="FunCoup" id="A0A0U5JGF4">
    <property type="interactions" value="313"/>
</dbReference>
<sequence length="91" mass="10314">MSKVCQVTGKKPTRGYKYAIRGIAKKKKGIGLKVTGKTKRRFLPNLFKKRIWFAEENRFITLKLSTAAMRTIDRLGVAAVVREMRANGESV</sequence>
<dbReference type="STRING" id="389348.PNK_1384"/>
<organism evidence="6 7">
    <name type="scientific">Candidatus Protochlamydia naegleriophila</name>
    <dbReference type="NCBI Taxonomy" id="389348"/>
    <lineage>
        <taxon>Bacteria</taxon>
        <taxon>Pseudomonadati</taxon>
        <taxon>Chlamydiota</taxon>
        <taxon>Chlamydiia</taxon>
        <taxon>Parachlamydiales</taxon>
        <taxon>Parachlamydiaceae</taxon>
        <taxon>Candidatus Protochlamydia</taxon>
    </lineage>
</organism>
<comment type="similarity">
    <text evidence="1 5">Belongs to the bacterial ribosomal protein bL28 family.</text>
</comment>
<evidence type="ECO:0000256" key="5">
    <source>
        <dbReference type="HAMAP-Rule" id="MF_00373"/>
    </source>
</evidence>
<dbReference type="PANTHER" id="PTHR13528">
    <property type="entry name" value="39S RIBOSOMAL PROTEIN L28, MITOCHONDRIAL"/>
    <property type="match status" value="1"/>
</dbReference>
<dbReference type="InterPro" id="IPR001383">
    <property type="entry name" value="Ribosomal_bL28_bact-type"/>
</dbReference>
<dbReference type="Gene3D" id="2.30.170.40">
    <property type="entry name" value="Ribosomal protein L28/L24"/>
    <property type="match status" value="1"/>
</dbReference>
<keyword evidence="2 5" id="KW-0689">Ribosomal protein</keyword>
<name>A0A0U5JGF4_9BACT</name>
<evidence type="ECO:0000256" key="2">
    <source>
        <dbReference type="ARBA" id="ARBA00022980"/>
    </source>
</evidence>
<reference evidence="7" key="1">
    <citation type="submission" date="2015-09" db="EMBL/GenBank/DDBJ databases">
        <authorList>
            <person name="Bertelli C."/>
        </authorList>
    </citation>
    <scope>NUCLEOTIDE SEQUENCE [LARGE SCALE GENOMIC DNA]</scope>
    <source>
        <strain evidence="7">KNic</strain>
    </source>
</reference>
<dbReference type="GO" id="GO:0005840">
    <property type="term" value="C:ribosome"/>
    <property type="evidence" value="ECO:0007669"/>
    <property type="project" value="UniProtKB-KW"/>
</dbReference>
<keyword evidence="7" id="KW-1185">Reference proteome</keyword>
<dbReference type="Proteomes" id="UP000069902">
    <property type="component" value="Chromosome cPNK"/>
</dbReference>
<dbReference type="SUPFAM" id="SSF143800">
    <property type="entry name" value="L28p-like"/>
    <property type="match status" value="1"/>
</dbReference>
<dbReference type="KEGG" id="pnl:PNK_1384"/>